<reference evidence="3 4" key="2">
    <citation type="submission" date="2020-06" db="EMBL/GenBank/DDBJ databases">
        <title>Antribacter stalactiti gen. nov., sp. nov., a new member of the family Nacardiaceae isolated from a cave.</title>
        <authorList>
            <person name="Kim I.S."/>
        </authorList>
    </citation>
    <scope>NUCLEOTIDE SEQUENCE [LARGE SCALE GENOMIC DNA]</scope>
    <source>
        <strain evidence="3 4">YC2-7</strain>
    </source>
</reference>
<dbReference type="InterPro" id="IPR006016">
    <property type="entry name" value="UspA"/>
</dbReference>
<sequence>MNDPEHERSICVGIDGSNAAIHAAQWAATEATARNVPLELVHVIATDNDYGPLPIDIELERPYAREILDAAKSAVTAGNESVKVETEIITGRLHPTLRYLSESAELLVVGSVGVSHIRQLLIGSTAVDLAHNALCPLVIVRAHREGSIPTTGPVVVAVDYSAANDAVFGFAAKEAAIRKSELLAVHAWRLHLGIKSDEYHLSARAQEAQELLDNRISKWQRIFPDVRMDSLAVQANPAHYFEDLSNTAQIVVVGGRTDSSMHRRALGSVANTLVHHSKCPVFVVPGKDNG</sequence>
<dbReference type="InterPro" id="IPR014729">
    <property type="entry name" value="Rossmann-like_a/b/a_fold"/>
</dbReference>
<dbReference type="Pfam" id="PF00582">
    <property type="entry name" value="Usp"/>
    <property type="match status" value="2"/>
</dbReference>
<evidence type="ECO:0000259" key="2">
    <source>
        <dbReference type="Pfam" id="PF00582"/>
    </source>
</evidence>
<dbReference type="EMBL" id="VCQU01000001">
    <property type="protein sequence ID" value="NMN93954.1"/>
    <property type="molecule type" value="Genomic_DNA"/>
</dbReference>
<evidence type="ECO:0000313" key="4">
    <source>
        <dbReference type="Proteomes" id="UP000535543"/>
    </source>
</evidence>
<comment type="caution">
    <text evidence="3">The sequence shown here is derived from an EMBL/GenBank/DDBJ whole genome shotgun (WGS) entry which is preliminary data.</text>
</comment>
<accession>A0A848K9J8</accession>
<feature type="domain" description="UspA" evidence="2">
    <location>
        <begin position="153"/>
        <end position="285"/>
    </location>
</feature>
<gene>
    <name evidence="3" type="ORF">FGL95_02755</name>
</gene>
<organism evidence="3 4">
    <name type="scientific">Antrihabitans stalactiti</name>
    <dbReference type="NCBI Taxonomy" id="2584121"/>
    <lineage>
        <taxon>Bacteria</taxon>
        <taxon>Bacillati</taxon>
        <taxon>Actinomycetota</taxon>
        <taxon>Actinomycetes</taxon>
        <taxon>Mycobacteriales</taxon>
        <taxon>Nocardiaceae</taxon>
        <taxon>Antrihabitans</taxon>
    </lineage>
</organism>
<reference evidence="3 4" key="1">
    <citation type="submission" date="2019-05" db="EMBL/GenBank/DDBJ databases">
        <authorList>
            <person name="Lee S.D."/>
        </authorList>
    </citation>
    <scope>NUCLEOTIDE SEQUENCE [LARGE SCALE GENOMIC DNA]</scope>
    <source>
        <strain evidence="3 4">YC2-7</strain>
    </source>
</reference>
<dbReference type="RefSeq" id="WP_169584636.1">
    <property type="nucleotide sequence ID" value="NZ_VCQU01000001.1"/>
</dbReference>
<evidence type="ECO:0000256" key="1">
    <source>
        <dbReference type="ARBA" id="ARBA00008791"/>
    </source>
</evidence>
<evidence type="ECO:0000313" key="3">
    <source>
        <dbReference type="EMBL" id="NMN93954.1"/>
    </source>
</evidence>
<dbReference type="Gene3D" id="3.40.50.620">
    <property type="entry name" value="HUPs"/>
    <property type="match status" value="2"/>
</dbReference>
<keyword evidence="4" id="KW-1185">Reference proteome</keyword>
<dbReference type="SUPFAM" id="SSF52402">
    <property type="entry name" value="Adenine nucleotide alpha hydrolases-like"/>
    <property type="match status" value="2"/>
</dbReference>
<dbReference type="Proteomes" id="UP000535543">
    <property type="component" value="Unassembled WGS sequence"/>
</dbReference>
<name>A0A848K9J8_9NOCA</name>
<dbReference type="PANTHER" id="PTHR46268:SF6">
    <property type="entry name" value="UNIVERSAL STRESS PROTEIN UP12"/>
    <property type="match status" value="1"/>
</dbReference>
<dbReference type="PRINTS" id="PR01438">
    <property type="entry name" value="UNVRSLSTRESS"/>
</dbReference>
<proteinExistence type="inferred from homology"/>
<dbReference type="PANTHER" id="PTHR46268">
    <property type="entry name" value="STRESS RESPONSE PROTEIN NHAX"/>
    <property type="match status" value="1"/>
</dbReference>
<dbReference type="AlphaFoldDB" id="A0A848K9J8"/>
<protein>
    <submittedName>
        <fullName evidence="3">Universal stress protein</fullName>
    </submittedName>
</protein>
<feature type="domain" description="UspA" evidence="2">
    <location>
        <begin position="8"/>
        <end position="141"/>
    </location>
</feature>
<dbReference type="InterPro" id="IPR006015">
    <property type="entry name" value="Universal_stress_UspA"/>
</dbReference>
<comment type="similarity">
    <text evidence="1">Belongs to the universal stress protein A family.</text>
</comment>